<keyword evidence="3" id="KW-0349">Heme</keyword>
<dbReference type="RefSeq" id="WP_217064257.1">
    <property type="nucleotide sequence ID" value="NZ_JAHQCS010000021.1"/>
</dbReference>
<evidence type="ECO:0000313" key="5">
    <source>
        <dbReference type="EMBL" id="MBU9710366.1"/>
    </source>
</evidence>
<evidence type="ECO:0000256" key="1">
    <source>
        <dbReference type="ARBA" id="ARBA00022723"/>
    </source>
</evidence>
<proteinExistence type="predicted"/>
<dbReference type="EMBL" id="JAHQCS010000021">
    <property type="protein sequence ID" value="MBU9710366.1"/>
    <property type="molecule type" value="Genomic_DNA"/>
</dbReference>
<evidence type="ECO:0000313" key="6">
    <source>
        <dbReference type="Proteomes" id="UP000784880"/>
    </source>
</evidence>
<dbReference type="InterPro" id="IPR009056">
    <property type="entry name" value="Cyt_c-like_dom"/>
</dbReference>
<sequence>MKKRRLVISSILLFAFALFLLFPYLQLEYAYVPSKDKQVNGISMENGTIQPFSTTSDNVTSDQIALGEEMFFKESFGNEVFFTDILGLFNGPLTISNMGKAILKLRGQGTSNLQVEAAEDFQAGNISIKKGDLIDTGLDVAEGAVTPIGIKLTLDEGRVKAGITCALCHATVDRNGQVISGNPNSDLNVGLTLALGTNSASYLTHTELEAIEKFVTDNARMVETTTGERVPLPDQEKLEQFVDSELVKWPPGSNDTTIDKRNNPVQSMDTYTAGDHPYGWSGQGGTGPFKGLSAAINNAHAQNMDALSQSELSNAVLEIDKELYLGVMLQNAANPKYKYDPAKGKKPSEFLKTVDPTPDSPGVIELVKSSTFPKISYMTSTGLFTGSPGYGAWEQINAMSAFMNQLSPPKTELPEEKNTMKEGERVFNRAGCSASHGGEYYSNNRLIPVEEIGTNPSRAGSFAKFELQFDPSPKLFTFDTTIPLPENPQTFRIDMSSEQEEQLLMG</sequence>
<accession>A0ABS6J9Z8</accession>
<evidence type="ECO:0000256" key="2">
    <source>
        <dbReference type="ARBA" id="ARBA00023004"/>
    </source>
</evidence>
<protein>
    <submittedName>
        <fullName evidence="5">Electron transport protein</fullName>
    </submittedName>
</protein>
<keyword evidence="2 3" id="KW-0408">Iron</keyword>
<evidence type="ECO:0000256" key="3">
    <source>
        <dbReference type="PROSITE-ProRule" id="PRU00433"/>
    </source>
</evidence>
<keyword evidence="6" id="KW-1185">Reference proteome</keyword>
<feature type="domain" description="Cytochrome c" evidence="4">
    <location>
        <begin position="138"/>
        <end position="246"/>
    </location>
</feature>
<name>A0ABS6J9Z8_9BACI</name>
<comment type="caution">
    <text evidence="5">The sequence shown here is derived from an EMBL/GenBank/DDBJ whole genome shotgun (WGS) entry which is preliminary data.</text>
</comment>
<organism evidence="5 6">
    <name type="scientific">Evansella tamaricis</name>
    <dbReference type="NCBI Taxonomy" id="2069301"/>
    <lineage>
        <taxon>Bacteria</taxon>
        <taxon>Bacillati</taxon>
        <taxon>Bacillota</taxon>
        <taxon>Bacilli</taxon>
        <taxon>Bacillales</taxon>
        <taxon>Bacillaceae</taxon>
        <taxon>Evansella</taxon>
    </lineage>
</organism>
<dbReference type="PROSITE" id="PS51007">
    <property type="entry name" value="CYTC"/>
    <property type="match status" value="1"/>
</dbReference>
<dbReference type="Proteomes" id="UP000784880">
    <property type="component" value="Unassembled WGS sequence"/>
</dbReference>
<keyword evidence="1 3" id="KW-0479">Metal-binding</keyword>
<reference evidence="5 6" key="1">
    <citation type="submission" date="2021-06" db="EMBL/GenBank/DDBJ databases">
        <title>Bacillus sp. RD4P76, an endophyte from a halophyte.</title>
        <authorList>
            <person name="Sun J.-Q."/>
        </authorList>
    </citation>
    <scope>NUCLEOTIDE SEQUENCE [LARGE SCALE GENOMIC DNA]</scope>
    <source>
        <strain evidence="5 6">CGMCC 1.15917</strain>
    </source>
</reference>
<evidence type="ECO:0000259" key="4">
    <source>
        <dbReference type="PROSITE" id="PS51007"/>
    </source>
</evidence>
<gene>
    <name evidence="5" type="ORF">KS419_01125</name>
</gene>